<keyword evidence="4 10" id="KW-0812">Transmembrane</keyword>
<comment type="caution">
    <text evidence="11">The sequence shown here is derived from an EMBL/GenBank/DDBJ whole genome shotgun (WGS) entry which is preliminary data.</text>
</comment>
<dbReference type="GO" id="GO:0008654">
    <property type="term" value="P:phospholipid biosynthetic process"/>
    <property type="evidence" value="ECO:0007669"/>
    <property type="project" value="UniProtKB-KW"/>
</dbReference>
<feature type="transmembrane region" description="Helical" evidence="10">
    <location>
        <begin position="111"/>
        <end position="136"/>
    </location>
</feature>
<dbReference type="PANTHER" id="PTHR30309">
    <property type="entry name" value="INNER MEMBRANE PROTEIN YGIH"/>
    <property type="match status" value="1"/>
</dbReference>
<evidence type="ECO:0000256" key="3">
    <source>
        <dbReference type="ARBA" id="ARBA00022679"/>
    </source>
</evidence>
<dbReference type="GO" id="GO:0005886">
    <property type="term" value="C:plasma membrane"/>
    <property type="evidence" value="ECO:0007669"/>
    <property type="project" value="InterPro"/>
</dbReference>
<feature type="transmembrane region" description="Helical" evidence="10">
    <location>
        <begin position="6"/>
        <end position="27"/>
    </location>
</feature>
<protein>
    <recommendedName>
        <fullName evidence="12">Glycerol-3-phosphate acyltransferase</fullName>
    </recommendedName>
</protein>
<dbReference type="NCBIfam" id="TIGR00023">
    <property type="entry name" value="glycerol-3-phosphate 1-O-acyltransferase PlsY"/>
    <property type="match status" value="1"/>
</dbReference>
<keyword evidence="6" id="KW-0443">Lipid metabolism</keyword>
<keyword evidence="3" id="KW-0808">Transferase</keyword>
<evidence type="ECO:0008006" key="12">
    <source>
        <dbReference type="Google" id="ProtNLM"/>
    </source>
</evidence>
<feature type="transmembrane region" description="Helical" evidence="10">
    <location>
        <begin position="80"/>
        <end position="99"/>
    </location>
</feature>
<evidence type="ECO:0000256" key="10">
    <source>
        <dbReference type="SAM" id="Phobius"/>
    </source>
</evidence>
<evidence type="ECO:0000256" key="7">
    <source>
        <dbReference type="ARBA" id="ARBA00023136"/>
    </source>
</evidence>
<dbReference type="AlphaFoldDB" id="X1BJ05"/>
<dbReference type="HAMAP" id="MF_01043">
    <property type="entry name" value="PlsY"/>
    <property type="match status" value="1"/>
</dbReference>
<accession>X1BJ05</accession>
<name>X1BJ05_9ZZZZ</name>
<dbReference type="Pfam" id="PF02660">
    <property type="entry name" value="G3P_acyltransf"/>
    <property type="match status" value="1"/>
</dbReference>
<evidence type="ECO:0000313" key="11">
    <source>
        <dbReference type="EMBL" id="GAG95884.1"/>
    </source>
</evidence>
<sequence>MFTDIICIIIAYLLGSISSAVILCKLFGYADPRTLGSGNAGTTNVLRVAGKKLAIMTLVFDVLKGFVAVMFARTLGLDNFVLGIVALAAFLGHLYPLFFKFKGGKGIATGLGVMLALSLSLGIAVIITWLLIAMFFRYSSLAALIAF</sequence>
<dbReference type="PANTHER" id="PTHR30309:SF0">
    <property type="entry name" value="GLYCEROL-3-PHOSPHATE ACYLTRANSFERASE-RELATED"/>
    <property type="match status" value="1"/>
</dbReference>
<evidence type="ECO:0000256" key="9">
    <source>
        <dbReference type="ARBA" id="ARBA00023264"/>
    </source>
</evidence>
<organism evidence="11">
    <name type="scientific">marine sediment metagenome</name>
    <dbReference type="NCBI Taxonomy" id="412755"/>
    <lineage>
        <taxon>unclassified sequences</taxon>
        <taxon>metagenomes</taxon>
        <taxon>ecological metagenomes</taxon>
    </lineage>
</organism>
<dbReference type="GO" id="GO:0043772">
    <property type="term" value="F:acyl-phosphate glycerol-3-phosphate acyltransferase activity"/>
    <property type="evidence" value="ECO:0007669"/>
    <property type="project" value="InterPro"/>
</dbReference>
<keyword evidence="1" id="KW-1003">Cell membrane</keyword>
<evidence type="ECO:0000256" key="2">
    <source>
        <dbReference type="ARBA" id="ARBA00022516"/>
    </source>
</evidence>
<evidence type="ECO:0000256" key="5">
    <source>
        <dbReference type="ARBA" id="ARBA00022989"/>
    </source>
</evidence>
<dbReference type="InterPro" id="IPR003811">
    <property type="entry name" value="G3P_acylTferase_PlsY"/>
</dbReference>
<keyword evidence="7 10" id="KW-0472">Membrane</keyword>
<evidence type="ECO:0000256" key="4">
    <source>
        <dbReference type="ARBA" id="ARBA00022692"/>
    </source>
</evidence>
<feature type="transmembrane region" description="Helical" evidence="10">
    <location>
        <begin position="53"/>
        <end position="74"/>
    </location>
</feature>
<keyword evidence="2" id="KW-0444">Lipid biosynthesis</keyword>
<keyword evidence="8" id="KW-0594">Phospholipid biosynthesis</keyword>
<gene>
    <name evidence="11" type="ORF">S01H4_47035</name>
</gene>
<reference evidence="11" key="1">
    <citation type="journal article" date="2014" name="Front. Microbiol.">
        <title>High frequency of phylogenetically diverse reductive dehalogenase-homologous genes in deep subseafloor sedimentary metagenomes.</title>
        <authorList>
            <person name="Kawai M."/>
            <person name="Futagami T."/>
            <person name="Toyoda A."/>
            <person name="Takaki Y."/>
            <person name="Nishi S."/>
            <person name="Hori S."/>
            <person name="Arai W."/>
            <person name="Tsubouchi T."/>
            <person name="Morono Y."/>
            <person name="Uchiyama I."/>
            <person name="Ito T."/>
            <person name="Fujiyama A."/>
            <person name="Inagaki F."/>
            <person name="Takami H."/>
        </authorList>
    </citation>
    <scope>NUCLEOTIDE SEQUENCE</scope>
    <source>
        <strain evidence="11">Expedition CK06-06</strain>
    </source>
</reference>
<evidence type="ECO:0000256" key="8">
    <source>
        <dbReference type="ARBA" id="ARBA00023209"/>
    </source>
</evidence>
<keyword evidence="5 10" id="KW-1133">Transmembrane helix</keyword>
<dbReference type="SMART" id="SM01207">
    <property type="entry name" value="G3P_acyltransf"/>
    <property type="match status" value="1"/>
</dbReference>
<evidence type="ECO:0000256" key="6">
    <source>
        <dbReference type="ARBA" id="ARBA00023098"/>
    </source>
</evidence>
<proteinExistence type="inferred from homology"/>
<dbReference type="EMBL" id="BART01026354">
    <property type="protein sequence ID" value="GAG95884.1"/>
    <property type="molecule type" value="Genomic_DNA"/>
</dbReference>
<keyword evidence="9" id="KW-1208">Phospholipid metabolism</keyword>
<feature type="non-terminal residue" evidence="11">
    <location>
        <position position="147"/>
    </location>
</feature>
<evidence type="ECO:0000256" key="1">
    <source>
        <dbReference type="ARBA" id="ARBA00022475"/>
    </source>
</evidence>